<proteinExistence type="predicted"/>
<sequence>MLTVFVFIGWALSIDFGLCQGGQPQGFAPTIISGGWRNMAKSKV</sequence>
<organism evidence="1">
    <name type="scientific">hydrothermal vent metagenome</name>
    <dbReference type="NCBI Taxonomy" id="652676"/>
    <lineage>
        <taxon>unclassified sequences</taxon>
        <taxon>metagenomes</taxon>
        <taxon>ecological metagenomes</taxon>
    </lineage>
</organism>
<protein>
    <submittedName>
        <fullName evidence="1">Uncharacterized protein</fullName>
    </submittedName>
</protein>
<name>A0A1W1E5Q0_9ZZZZ</name>
<reference evidence="1" key="1">
    <citation type="submission" date="2016-10" db="EMBL/GenBank/DDBJ databases">
        <authorList>
            <person name="de Groot N.N."/>
        </authorList>
    </citation>
    <scope>NUCLEOTIDE SEQUENCE</scope>
</reference>
<gene>
    <name evidence="1" type="ORF">MNB_SUP05-SYMBIONT-5-1425</name>
</gene>
<dbReference type="EMBL" id="FPHZ01000201">
    <property type="protein sequence ID" value="SFV89076.1"/>
    <property type="molecule type" value="Genomic_DNA"/>
</dbReference>
<evidence type="ECO:0000313" key="1">
    <source>
        <dbReference type="EMBL" id="SFV89076.1"/>
    </source>
</evidence>
<accession>A0A1W1E5Q0</accession>
<dbReference type="AlphaFoldDB" id="A0A1W1E5Q0"/>